<accession>A0A242KVJ8</accession>
<dbReference type="AlphaFoldDB" id="A0A242KVJ8"/>
<comment type="caution">
    <text evidence="1">The sequence shown here is derived from an EMBL/GenBank/DDBJ whole genome shotgun (WGS) entry which is preliminary data.</text>
</comment>
<dbReference type="RefSeq" id="WP_176285350.1">
    <property type="nucleotide sequence ID" value="NZ_NGMS01000004.1"/>
</dbReference>
<dbReference type="EMBL" id="NGMS01000004">
    <property type="protein sequence ID" value="OTP24880.1"/>
    <property type="molecule type" value="Genomic_DNA"/>
</dbReference>
<proteinExistence type="predicted"/>
<dbReference type="Proteomes" id="UP000195024">
    <property type="component" value="Unassembled WGS sequence"/>
</dbReference>
<evidence type="ECO:0000313" key="1">
    <source>
        <dbReference type="EMBL" id="OTP24880.1"/>
    </source>
</evidence>
<organism evidence="1 2">
    <name type="scientific">Enterococcus mundtii</name>
    <dbReference type="NCBI Taxonomy" id="53346"/>
    <lineage>
        <taxon>Bacteria</taxon>
        <taxon>Bacillati</taxon>
        <taxon>Bacillota</taxon>
        <taxon>Bacilli</taxon>
        <taxon>Lactobacillales</taxon>
        <taxon>Enterococcaceae</taxon>
        <taxon>Enterococcus</taxon>
    </lineage>
</organism>
<reference evidence="1 2" key="1">
    <citation type="submission" date="2017-05" db="EMBL/GenBank/DDBJ databases">
        <title>The Genome Sequence of Enterococcus mundtii 6B1_DIV0119.</title>
        <authorList>
            <consortium name="The Broad Institute Genomics Platform"/>
            <consortium name="The Broad Institute Genomic Center for Infectious Diseases"/>
            <person name="Earl A."/>
            <person name="Manson A."/>
            <person name="Schwartman J."/>
            <person name="Gilmore M."/>
            <person name="Abouelleil A."/>
            <person name="Cao P."/>
            <person name="Chapman S."/>
            <person name="Cusick C."/>
            <person name="Shea T."/>
            <person name="Young S."/>
            <person name="Neafsey D."/>
            <person name="Nusbaum C."/>
            <person name="Birren B."/>
        </authorList>
    </citation>
    <scope>NUCLEOTIDE SEQUENCE [LARGE SCALE GENOMIC DNA]</scope>
    <source>
        <strain evidence="1 2">6B1_DIV0119</strain>
    </source>
</reference>
<evidence type="ECO:0000313" key="2">
    <source>
        <dbReference type="Proteomes" id="UP000195024"/>
    </source>
</evidence>
<name>A0A242KVJ8_ENTMU</name>
<sequence>MGSPTIEDNPIPLTYNFCNGTIIENNAEENDSEIKGLFSNSEQLNAAF</sequence>
<gene>
    <name evidence="1" type="ORF">A5802_003035</name>
</gene>
<protein>
    <submittedName>
        <fullName evidence="1">Uncharacterized protein</fullName>
    </submittedName>
</protein>